<protein>
    <submittedName>
        <fullName evidence="3">Trp region conserved hypothetical membrane protein</fullName>
    </submittedName>
</protein>
<evidence type="ECO:0000313" key="4">
    <source>
        <dbReference type="Proteomes" id="UP000199417"/>
    </source>
</evidence>
<dbReference type="InterPro" id="IPR011746">
    <property type="entry name" value="Trp_synth-assoc_CHP"/>
</dbReference>
<gene>
    <name evidence="3" type="ORF">SAMN05444580_10867</name>
</gene>
<evidence type="ECO:0000256" key="1">
    <source>
        <dbReference type="SAM" id="MobiDB-lite"/>
    </source>
</evidence>
<sequence>MTDAAATEPARRGSGATAALPVLLLAVAALCLWASSRMTWVQVDSQDGLGEARSTTLGGGVWAAATTPLALTLIAAIAASFAVRGWALRVVGLLVALVAVAAVVPAVSLLVGGADEEKAGRLAELPGRAEVTGATTYPAPALLAVFGGVVALAAAIALIRKAGRSAGLSSRYAAPAARREEATRRGASSQPPSQRVIWDALDAGEDPTEDEPPAGPASGTGPAEPNHGPDNDGPPPTETRR</sequence>
<dbReference type="AlphaFoldDB" id="A0A1G6Z0X4"/>
<accession>A0A1G6Z0X4</accession>
<proteinExistence type="predicted"/>
<dbReference type="Pfam" id="PF09534">
    <property type="entry name" value="Trp_oprn_chp"/>
    <property type="match status" value="1"/>
</dbReference>
<dbReference type="EMBL" id="FNAB01000008">
    <property type="protein sequence ID" value="SDD96289.1"/>
    <property type="molecule type" value="Genomic_DNA"/>
</dbReference>
<evidence type="ECO:0000256" key="2">
    <source>
        <dbReference type="SAM" id="Phobius"/>
    </source>
</evidence>
<feature type="compositionally biased region" description="Low complexity" evidence="1">
    <location>
        <begin position="216"/>
        <end position="228"/>
    </location>
</feature>
<keyword evidence="2" id="KW-0812">Transmembrane</keyword>
<feature type="compositionally biased region" description="Pro residues" evidence="1">
    <location>
        <begin position="232"/>
        <end position="241"/>
    </location>
</feature>
<keyword evidence="2" id="KW-0472">Membrane</keyword>
<evidence type="ECO:0000313" key="3">
    <source>
        <dbReference type="EMBL" id="SDD96289.1"/>
    </source>
</evidence>
<dbReference type="STRING" id="168276.SAMN05444580_10867"/>
<feature type="transmembrane region" description="Helical" evidence="2">
    <location>
        <begin position="18"/>
        <end position="40"/>
    </location>
</feature>
<feature type="region of interest" description="Disordered" evidence="1">
    <location>
        <begin position="170"/>
        <end position="241"/>
    </location>
</feature>
<feature type="transmembrane region" description="Helical" evidence="2">
    <location>
        <begin position="90"/>
        <end position="114"/>
    </location>
</feature>
<feature type="compositionally biased region" description="Acidic residues" evidence="1">
    <location>
        <begin position="202"/>
        <end position="212"/>
    </location>
</feature>
<dbReference type="InterPro" id="IPR019051">
    <property type="entry name" value="Trp_biosyn_TM_oprn/chp"/>
</dbReference>
<dbReference type="RefSeq" id="WP_072845656.1">
    <property type="nucleotide sequence ID" value="NZ_FNAB01000008.1"/>
</dbReference>
<dbReference type="Proteomes" id="UP000199417">
    <property type="component" value="Unassembled WGS sequence"/>
</dbReference>
<feature type="transmembrane region" description="Helical" evidence="2">
    <location>
        <begin position="60"/>
        <end position="83"/>
    </location>
</feature>
<keyword evidence="4" id="KW-1185">Reference proteome</keyword>
<feature type="transmembrane region" description="Helical" evidence="2">
    <location>
        <begin position="134"/>
        <end position="159"/>
    </location>
</feature>
<dbReference type="NCBIfam" id="TIGR02234">
    <property type="entry name" value="trp_oprn_chp"/>
    <property type="match status" value="1"/>
</dbReference>
<name>A0A1G6Z0X4_9NOCA</name>
<keyword evidence="2" id="KW-1133">Transmembrane helix</keyword>
<organism evidence="3 4">
    <name type="scientific">Rhodococcus tukisamuensis</name>
    <dbReference type="NCBI Taxonomy" id="168276"/>
    <lineage>
        <taxon>Bacteria</taxon>
        <taxon>Bacillati</taxon>
        <taxon>Actinomycetota</taxon>
        <taxon>Actinomycetes</taxon>
        <taxon>Mycobacteriales</taxon>
        <taxon>Nocardiaceae</taxon>
        <taxon>Rhodococcus</taxon>
    </lineage>
</organism>
<reference evidence="3 4" key="1">
    <citation type="submission" date="2016-10" db="EMBL/GenBank/DDBJ databases">
        <authorList>
            <person name="de Groot N.N."/>
        </authorList>
    </citation>
    <scope>NUCLEOTIDE SEQUENCE [LARGE SCALE GENOMIC DNA]</scope>
    <source>
        <strain evidence="3 4">JCM 11308</strain>
    </source>
</reference>